<name>A0A0F9H5U5_9ZZZZ</name>
<protein>
    <submittedName>
        <fullName evidence="1">Uncharacterized protein</fullName>
    </submittedName>
</protein>
<comment type="caution">
    <text evidence="1">The sequence shown here is derived from an EMBL/GenBank/DDBJ whole genome shotgun (WGS) entry which is preliminary data.</text>
</comment>
<evidence type="ECO:0000313" key="1">
    <source>
        <dbReference type="EMBL" id="KKM06454.1"/>
    </source>
</evidence>
<dbReference type="AlphaFoldDB" id="A0A0F9H5U5"/>
<dbReference type="InterPro" id="IPR032066">
    <property type="entry name" value="GP3_package"/>
</dbReference>
<accession>A0A0F9H5U5</accession>
<dbReference type="Pfam" id="PF16677">
    <property type="entry name" value="GP3_package"/>
    <property type="match status" value="1"/>
</dbReference>
<organism evidence="1">
    <name type="scientific">marine sediment metagenome</name>
    <dbReference type="NCBI Taxonomy" id="412755"/>
    <lineage>
        <taxon>unclassified sequences</taxon>
        <taxon>metagenomes</taxon>
        <taxon>ecological metagenomes</taxon>
    </lineage>
</organism>
<proteinExistence type="predicted"/>
<dbReference type="EMBL" id="LAZR01015989">
    <property type="protein sequence ID" value="KKM06454.1"/>
    <property type="molecule type" value="Genomic_DNA"/>
</dbReference>
<reference evidence="1" key="1">
    <citation type="journal article" date="2015" name="Nature">
        <title>Complex archaea that bridge the gap between prokaryotes and eukaryotes.</title>
        <authorList>
            <person name="Spang A."/>
            <person name="Saw J.H."/>
            <person name="Jorgensen S.L."/>
            <person name="Zaremba-Niedzwiedzka K."/>
            <person name="Martijn J."/>
            <person name="Lind A.E."/>
            <person name="van Eijk R."/>
            <person name="Schleper C."/>
            <person name="Guy L."/>
            <person name="Ettema T.J."/>
        </authorList>
    </citation>
    <scope>NUCLEOTIDE SEQUENCE</scope>
</reference>
<sequence length="135" mass="15006">MTAGQPTKYKTEYGTNEFVEVFIEDCISRELLVSLCRLACYIGVCEDTLQEWGKIHPKFSVSMQKIKQVSKDMLLNKGLTSKYSPNLARFVLSACHGMAERTETTHDLSEATVSLLGLIDGNSKGKLPNKGEEDV</sequence>
<gene>
    <name evidence="1" type="ORF">LCGC14_1743760</name>
</gene>